<sequence length="91" mass="10722">MLLAVDVGTNKVVSMRFEEQKQEHWNLFNVLVFIEMLVWPKKQSNNGIKNKIMLVIFNNHDITFTIKPTYLKRFILFDIPICLSGKILIEI</sequence>
<name>A0A507SPI9_9BACT</name>
<proteinExistence type="predicted"/>
<organism evidence="1 2">
    <name type="scientific">Mycoplasmopsis mucosicanis</name>
    <dbReference type="NCBI Taxonomy" id="458208"/>
    <lineage>
        <taxon>Bacteria</taxon>
        <taxon>Bacillati</taxon>
        <taxon>Mycoplasmatota</taxon>
        <taxon>Mycoplasmoidales</taxon>
        <taxon>Metamycoplasmataceae</taxon>
        <taxon>Mycoplasmopsis</taxon>
    </lineage>
</organism>
<evidence type="ECO:0000313" key="2">
    <source>
        <dbReference type="Proteomes" id="UP000320801"/>
    </source>
</evidence>
<keyword evidence="2" id="KW-1185">Reference proteome</keyword>
<protein>
    <submittedName>
        <fullName evidence="1">Uncharacterized protein</fullName>
    </submittedName>
</protein>
<dbReference type="Proteomes" id="UP000320801">
    <property type="component" value="Unassembled WGS sequence"/>
</dbReference>
<dbReference type="EMBL" id="SMDN01000021">
    <property type="protein sequence ID" value="TQC51272.1"/>
    <property type="molecule type" value="Genomic_DNA"/>
</dbReference>
<evidence type="ECO:0000313" key="1">
    <source>
        <dbReference type="EMBL" id="TQC51272.1"/>
    </source>
</evidence>
<accession>A0A507SPI9</accession>
<reference evidence="1 2" key="1">
    <citation type="submission" date="2019-03" db="EMBL/GenBank/DDBJ databases">
        <title>Characterization of a novel Mycoplasma cynos real-time PCR assay.</title>
        <authorList>
            <person name="Tallmadge R.L."/>
            <person name="Mitchell P.K."/>
            <person name="Goodman L."/>
        </authorList>
    </citation>
    <scope>NUCLEOTIDE SEQUENCE [LARGE SCALE GENOMIC DNA]</scope>
    <source>
        <strain evidence="1 2">1642</strain>
    </source>
</reference>
<dbReference type="RefSeq" id="WP_141484197.1">
    <property type="nucleotide sequence ID" value="NZ_SMDN01000021.1"/>
</dbReference>
<comment type="caution">
    <text evidence="1">The sequence shown here is derived from an EMBL/GenBank/DDBJ whole genome shotgun (WGS) entry which is preliminary data.</text>
</comment>
<gene>
    <name evidence="1" type="ORF">E1I18_03445</name>
</gene>
<dbReference type="AlphaFoldDB" id="A0A507SPI9"/>